<dbReference type="AlphaFoldDB" id="A0A507BH20"/>
<dbReference type="SUPFAM" id="SSF53756">
    <property type="entry name" value="UDP-Glycosyltransferase/glycogen phosphorylase"/>
    <property type="match status" value="1"/>
</dbReference>
<evidence type="ECO:0000256" key="1">
    <source>
        <dbReference type="ARBA" id="ARBA00011198"/>
    </source>
</evidence>
<evidence type="ECO:0000256" key="3">
    <source>
        <dbReference type="ARBA" id="ARBA00017468"/>
    </source>
</evidence>
<evidence type="ECO:0000256" key="2">
    <source>
        <dbReference type="ARBA" id="ARBA00012614"/>
    </source>
</evidence>
<comment type="subunit">
    <text evidence="1 7">Heterodimer with ALG14 to form a functional enzyme.</text>
</comment>
<dbReference type="STRING" id="1093900.A0A507BH20"/>
<name>A0A507BH20_9PEZI</name>
<evidence type="ECO:0000256" key="6">
    <source>
        <dbReference type="ARBA" id="ARBA00048184"/>
    </source>
</evidence>
<organism evidence="9 10">
    <name type="scientific">Thyridium curvatum</name>
    <dbReference type="NCBI Taxonomy" id="1093900"/>
    <lineage>
        <taxon>Eukaryota</taxon>
        <taxon>Fungi</taxon>
        <taxon>Dikarya</taxon>
        <taxon>Ascomycota</taxon>
        <taxon>Pezizomycotina</taxon>
        <taxon>Sordariomycetes</taxon>
        <taxon>Sordariomycetidae</taxon>
        <taxon>Thyridiales</taxon>
        <taxon>Thyridiaceae</taxon>
        <taxon>Thyridium</taxon>
    </lineage>
</organism>
<dbReference type="Proteomes" id="UP000319257">
    <property type="component" value="Unassembled WGS sequence"/>
</dbReference>
<dbReference type="Pfam" id="PF04101">
    <property type="entry name" value="Glyco_tran_28_C"/>
    <property type="match status" value="1"/>
</dbReference>
<dbReference type="GO" id="GO:0006488">
    <property type="term" value="P:dolichol-linked oligosaccharide biosynthetic process"/>
    <property type="evidence" value="ECO:0007669"/>
    <property type="project" value="TreeGrafter"/>
</dbReference>
<evidence type="ECO:0000256" key="5">
    <source>
        <dbReference type="ARBA" id="ARBA00032061"/>
    </source>
</evidence>
<dbReference type="EMBL" id="SKBQ01000001">
    <property type="protein sequence ID" value="TPX15840.1"/>
    <property type="molecule type" value="Genomic_DNA"/>
</dbReference>
<dbReference type="InParanoid" id="A0A507BH20"/>
<evidence type="ECO:0000313" key="9">
    <source>
        <dbReference type="EMBL" id="TPX15840.1"/>
    </source>
</evidence>
<dbReference type="InterPro" id="IPR007235">
    <property type="entry name" value="Glyco_trans_28_C"/>
</dbReference>
<evidence type="ECO:0000256" key="7">
    <source>
        <dbReference type="RuleBase" id="RU362128"/>
    </source>
</evidence>
<gene>
    <name evidence="7" type="primary">ALG13</name>
    <name evidence="9" type="ORF">E0L32_000174</name>
</gene>
<sequence>MAPNPSVLVTGVSTAEHLDDFARTELGISADAPKVILSRCCFVTVGSSKAGFRALLEEVISEHFLKFMKQTGYQDMAVQCGPDLEWFEEQLKGRRTFGIKIHCFDFTDEIYRYYLCCRGEYRARLAGCVIAHCGSGTILEVMRYHVALIAVPNPTLADNHQQELAEVVDKNRWAVFGQLGHLTDAVQETRLRTAQGRLDDLPPFEEPVFPPTEEDRSTTLFDWMVLTCYPDAMAKATQMRATAQHGESVERELSSGCSTTAAAAGRVSDIASLQMD</sequence>
<keyword evidence="7" id="KW-0808">Transferase</keyword>
<dbReference type="PANTHER" id="PTHR47043">
    <property type="entry name" value="UDP-N-ACETYLGLUCOSAMINE TRANSFERASE SUBUNIT ALG13"/>
    <property type="match status" value="1"/>
</dbReference>
<proteinExistence type="inferred from homology"/>
<dbReference type="OrthoDB" id="20273at2759"/>
<dbReference type="GO" id="GO:0004577">
    <property type="term" value="F:N-acetylglucosaminyldiphosphodolichol N-acetylglucosaminyltransferase activity"/>
    <property type="evidence" value="ECO:0007669"/>
    <property type="project" value="UniProtKB-EC"/>
</dbReference>
<keyword evidence="7" id="KW-0328">Glycosyltransferase</keyword>
<dbReference type="GO" id="GO:0043541">
    <property type="term" value="C:UDP-N-acetylglucosamine transferase complex"/>
    <property type="evidence" value="ECO:0007669"/>
    <property type="project" value="TreeGrafter"/>
</dbReference>
<comment type="catalytic activity">
    <reaction evidence="6">
        <text>an N-acetyl-alpha-D-glucosaminyl-diphospho-di-trans,poly-cis-dolichol + UDP-N-acetyl-alpha-D-glucosamine = an N,N'-diacetylchitobiosyl-diphospho-di-trans,poly-cis-dolichol + UDP + H(+)</text>
        <dbReference type="Rhea" id="RHEA:23380"/>
        <dbReference type="Rhea" id="RHEA-COMP:19507"/>
        <dbReference type="Rhea" id="RHEA-COMP:19510"/>
        <dbReference type="ChEBI" id="CHEBI:15378"/>
        <dbReference type="ChEBI" id="CHEBI:57269"/>
        <dbReference type="ChEBI" id="CHEBI:57705"/>
        <dbReference type="ChEBI" id="CHEBI:58223"/>
        <dbReference type="ChEBI" id="CHEBI:58427"/>
        <dbReference type="EC" id="2.4.1.141"/>
    </reaction>
</comment>
<feature type="domain" description="Glycosyl transferase family 28 C-terminal" evidence="8">
    <location>
        <begin position="41"/>
        <end position="168"/>
    </location>
</feature>
<comment type="function">
    <text evidence="4 7">Involved in protein N-glycosylation. Essential for the second step of the dolichol-linked oligosaccharide pathway.</text>
</comment>
<keyword evidence="10" id="KW-1185">Reference proteome</keyword>
<protein>
    <recommendedName>
        <fullName evidence="3 7">UDP-N-acetylglucosamine transferase subunit ALG13</fullName>
        <ecNumber evidence="2 7">2.4.1.141</ecNumber>
    </recommendedName>
    <alternativeName>
        <fullName evidence="5 7">Asparagine-linked glycosylation protein 13</fullName>
    </alternativeName>
</protein>
<comment type="subcellular location">
    <subcellularLocation>
        <location evidence="7">Endoplasmic reticulum</location>
    </subcellularLocation>
</comment>
<evidence type="ECO:0000313" key="10">
    <source>
        <dbReference type="Proteomes" id="UP000319257"/>
    </source>
</evidence>
<dbReference type="InterPro" id="IPR052474">
    <property type="entry name" value="UDP-GlcNAc_transferase"/>
</dbReference>
<evidence type="ECO:0000256" key="4">
    <source>
        <dbReference type="ARBA" id="ARBA00024804"/>
    </source>
</evidence>
<dbReference type="Gene3D" id="3.40.50.2000">
    <property type="entry name" value="Glycogen Phosphorylase B"/>
    <property type="match status" value="1"/>
</dbReference>
<accession>A0A507BH20</accession>
<dbReference type="EC" id="2.4.1.141" evidence="2 7"/>
<keyword evidence="7" id="KW-0256">Endoplasmic reticulum</keyword>
<reference evidence="9 10" key="1">
    <citation type="submission" date="2019-06" db="EMBL/GenBank/DDBJ databases">
        <title>Draft genome sequence of the filamentous fungus Phialemoniopsis curvata isolated from diesel fuel.</title>
        <authorList>
            <person name="Varaljay V.A."/>
            <person name="Lyon W.J."/>
            <person name="Crouch A.L."/>
            <person name="Drake C.E."/>
            <person name="Hollomon J.M."/>
            <person name="Nadeau L.J."/>
            <person name="Nunn H.S."/>
            <person name="Stevenson B.S."/>
            <person name="Bojanowski C.L."/>
            <person name="Crookes-Goodson W.J."/>
        </authorList>
    </citation>
    <scope>NUCLEOTIDE SEQUENCE [LARGE SCALE GENOMIC DNA]</scope>
    <source>
        <strain evidence="9 10">D216</strain>
    </source>
</reference>
<dbReference type="PANTHER" id="PTHR47043:SF1">
    <property type="entry name" value="UDP-N-ACETYLGLUCOSAMINE TRANSFERASE SUBUNIT ALG13"/>
    <property type="match status" value="1"/>
</dbReference>
<comment type="similarity">
    <text evidence="7">Belongs to the glycosyltransferase 28 family.</text>
</comment>
<comment type="caution">
    <text evidence="9">The sequence shown here is derived from an EMBL/GenBank/DDBJ whole genome shotgun (WGS) entry which is preliminary data.</text>
</comment>
<evidence type="ECO:0000259" key="8">
    <source>
        <dbReference type="Pfam" id="PF04101"/>
    </source>
</evidence>